<organism evidence="1 2">
    <name type="scientific">Bionectria ochroleuca</name>
    <name type="common">Gliocladium roseum</name>
    <dbReference type="NCBI Taxonomy" id="29856"/>
    <lineage>
        <taxon>Eukaryota</taxon>
        <taxon>Fungi</taxon>
        <taxon>Dikarya</taxon>
        <taxon>Ascomycota</taxon>
        <taxon>Pezizomycotina</taxon>
        <taxon>Sordariomycetes</taxon>
        <taxon>Hypocreomycetidae</taxon>
        <taxon>Hypocreales</taxon>
        <taxon>Bionectriaceae</taxon>
        <taxon>Clonostachys</taxon>
    </lineage>
</organism>
<dbReference type="EMBL" id="JADCTT010000006">
    <property type="protein sequence ID" value="KAF9750650.1"/>
    <property type="molecule type" value="Genomic_DNA"/>
</dbReference>
<reference evidence="1" key="1">
    <citation type="submission" date="2020-10" db="EMBL/GenBank/DDBJ databases">
        <title>High-Quality Genome Resource of Clonostachys rosea strain S41 by Oxford Nanopore Long-Read Sequencing.</title>
        <authorList>
            <person name="Wang H."/>
        </authorList>
    </citation>
    <scope>NUCLEOTIDE SEQUENCE</scope>
    <source>
        <strain evidence="1">S41</strain>
    </source>
</reference>
<comment type="caution">
    <text evidence="1">The sequence shown here is derived from an EMBL/GenBank/DDBJ whole genome shotgun (WGS) entry which is preliminary data.</text>
</comment>
<sequence>MEGGVCAELRQRAWRSRKHSACLADWVECGFPTEPSFELAEAVNDEAEQVNAATCVHCLDLYFPGACITQRQKRHGMMVARTSAPLTLGCHPVAGLGAASIWLISRHSLIKLDKVQSGRLGGPHPAGSFRGCDA</sequence>
<dbReference type="AlphaFoldDB" id="A0A8H7N7S0"/>
<evidence type="ECO:0000313" key="2">
    <source>
        <dbReference type="Proteomes" id="UP000616885"/>
    </source>
</evidence>
<evidence type="ECO:0000313" key="1">
    <source>
        <dbReference type="EMBL" id="KAF9750650.1"/>
    </source>
</evidence>
<accession>A0A8H7N7S0</accession>
<proteinExistence type="predicted"/>
<dbReference type="Proteomes" id="UP000616885">
    <property type="component" value="Unassembled WGS sequence"/>
</dbReference>
<gene>
    <name evidence="1" type="ORF">IM811_014870</name>
</gene>
<protein>
    <submittedName>
        <fullName evidence="1">Uncharacterized protein</fullName>
    </submittedName>
</protein>
<name>A0A8H7N7S0_BIOOC</name>